<dbReference type="InterPro" id="IPR021109">
    <property type="entry name" value="Peptidase_aspartic_dom_sf"/>
</dbReference>
<dbReference type="PANTHER" id="PTHR33240">
    <property type="entry name" value="OS08G0508500 PROTEIN"/>
    <property type="match status" value="1"/>
</dbReference>
<evidence type="ECO:0000313" key="2">
    <source>
        <dbReference type="EMBL" id="KAK4600317.1"/>
    </source>
</evidence>
<dbReference type="CDD" id="cd00303">
    <property type="entry name" value="retropepsin_like"/>
    <property type="match status" value="1"/>
</dbReference>
<sequence>MQREINELKKKLRRAQRRRASFESESSSGDIEDDTYRQRSRTPPSEIFSGNEEYSNYRRKSKKDPGNRNQNLYCHYHQDHGHATEDCRNLWDHLEQLVREGRLKHLLHHSSGRGGQTGAAFQGNPASKLPLDTINVIFAAPGRTGSCPSRIMSVSHYTDDEPNSVPKRVKTNVPLVLSFSEADKQGTIQPHDDALVVTLRIGGYDVRRVMIDQGSAAEIMYPDLFKGLGLKPEDLSTYSSPLVSFEGKMVVPRGQIRLPVQTGLDVVEVDFIMVDAFSLYTAIMGRPWLHSLGAVSSTLYQKVKYPSEGQMLEIVGSQSMARQCLIAAIQHKPQTGALASKENDL</sequence>
<feature type="region of interest" description="Disordered" evidence="1">
    <location>
        <begin position="1"/>
        <end position="71"/>
    </location>
</feature>
<dbReference type="PANTHER" id="PTHR33240:SF15">
    <property type="entry name" value="GAG-PRO-LIKE PROTEIN"/>
    <property type="match status" value="1"/>
</dbReference>
<accession>A0AAN7FXF9</accession>
<proteinExistence type="predicted"/>
<dbReference type="Proteomes" id="UP001324115">
    <property type="component" value="Unassembled WGS sequence"/>
</dbReference>
<gene>
    <name evidence="2" type="ORF">RGQ29_010109</name>
</gene>
<reference evidence="2 3" key="1">
    <citation type="journal article" date="2023" name="G3 (Bethesda)">
        <title>A haplotype-resolved chromosome-scale genome for Quercus rubra L. provides insights into the genetics of adaptive traits for red oak species.</title>
        <authorList>
            <person name="Kapoor B."/>
            <person name="Jenkins J."/>
            <person name="Schmutz J."/>
            <person name="Zhebentyayeva T."/>
            <person name="Kuelheim C."/>
            <person name="Coggeshall M."/>
            <person name="Heim C."/>
            <person name="Lasky J.R."/>
            <person name="Leites L."/>
            <person name="Islam-Faridi N."/>
            <person name="Romero-Severson J."/>
            <person name="DeLeo V.L."/>
            <person name="Lucas S.M."/>
            <person name="Lazic D."/>
            <person name="Gailing O."/>
            <person name="Carlson J."/>
            <person name="Staton M."/>
        </authorList>
    </citation>
    <scope>NUCLEOTIDE SEQUENCE [LARGE SCALE GENOMIC DNA]</scope>
    <source>
        <strain evidence="2">Pseudo-F2</strain>
    </source>
</reference>
<evidence type="ECO:0000313" key="3">
    <source>
        <dbReference type="Proteomes" id="UP001324115"/>
    </source>
</evidence>
<dbReference type="EMBL" id="JAXUIC010000002">
    <property type="protein sequence ID" value="KAK4600317.1"/>
    <property type="molecule type" value="Genomic_DNA"/>
</dbReference>
<evidence type="ECO:0008006" key="4">
    <source>
        <dbReference type="Google" id="ProtNLM"/>
    </source>
</evidence>
<keyword evidence="3" id="KW-1185">Reference proteome</keyword>
<protein>
    <recommendedName>
        <fullName evidence="4">Gag-pol polyprotein</fullName>
    </recommendedName>
</protein>
<dbReference type="AlphaFoldDB" id="A0AAN7FXF9"/>
<organism evidence="2 3">
    <name type="scientific">Quercus rubra</name>
    <name type="common">Northern red oak</name>
    <name type="synonym">Quercus borealis</name>
    <dbReference type="NCBI Taxonomy" id="3512"/>
    <lineage>
        <taxon>Eukaryota</taxon>
        <taxon>Viridiplantae</taxon>
        <taxon>Streptophyta</taxon>
        <taxon>Embryophyta</taxon>
        <taxon>Tracheophyta</taxon>
        <taxon>Spermatophyta</taxon>
        <taxon>Magnoliopsida</taxon>
        <taxon>eudicotyledons</taxon>
        <taxon>Gunneridae</taxon>
        <taxon>Pentapetalae</taxon>
        <taxon>rosids</taxon>
        <taxon>fabids</taxon>
        <taxon>Fagales</taxon>
        <taxon>Fagaceae</taxon>
        <taxon>Quercus</taxon>
    </lineage>
</organism>
<feature type="compositionally biased region" description="Basic residues" evidence="1">
    <location>
        <begin position="10"/>
        <end position="19"/>
    </location>
</feature>
<name>A0AAN7FXF9_QUERU</name>
<comment type="caution">
    <text evidence="2">The sequence shown here is derived from an EMBL/GenBank/DDBJ whole genome shotgun (WGS) entry which is preliminary data.</text>
</comment>
<dbReference type="Gene3D" id="2.40.70.10">
    <property type="entry name" value="Acid Proteases"/>
    <property type="match status" value="1"/>
</dbReference>
<evidence type="ECO:0000256" key="1">
    <source>
        <dbReference type="SAM" id="MobiDB-lite"/>
    </source>
</evidence>